<accession>A0A643FN38</accession>
<reference evidence="1 2" key="1">
    <citation type="submission" date="2020-10" db="EMBL/GenBank/DDBJ databases">
        <title>Complete genome sequence of Cupriavidus basilensis CCUG 49340T.</title>
        <authorList>
            <person name="Salva-Serra F."/>
            <person name="Donoso R.A."/>
            <person name="Cho K.H."/>
            <person name="Yoo J.A."/>
            <person name="Lee K."/>
            <person name="Yoon S.-H."/>
            <person name="Perez-Pantoja D."/>
            <person name="Moore E.R.B."/>
        </authorList>
    </citation>
    <scope>NUCLEOTIDE SEQUENCE [LARGE SCALE GENOMIC DNA]</scope>
    <source>
        <strain evidence="2">CCUG 49340</strain>
    </source>
</reference>
<dbReference type="Proteomes" id="UP000397656">
    <property type="component" value="Chromosome 1"/>
</dbReference>
<organism evidence="1 2">
    <name type="scientific">Cupriavidus basilensis</name>
    <dbReference type="NCBI Taxonomy" id="68895"/>
    <lineage>
        <taxon>Bacteria</taxon>
        <taxon>Pseudomonadati</taxon>
        <taxon>Pseudomonadota</taxon>
        <taxon>Betaproteobacteria</taxon>
        <taxon>Burkholderiales</taxon>
        <taxon>Burkholderiaceae</taxon>
        <taxon>Cupriavidus</taxon>
    </lineage>
</organism>
<dbReference type="EMBL" id="CP062803">
    <property type="protein sequence ID" value="QOT78523.1"/>
    <property type="molecule type" value="Genomic_DNA"/>
</dbReference>
<gene>
    <name evidence="1" type="ORF">F7R26_008955</name>
</gene>
<dbReference type="AlphaFoldDB" id="A0A643FN38"/>
<name>A0A643FN38_9BURK</name>
<evidence type="ECO:0000313" key="2">
    <source>
        <dbReference type="Proteomes" id="UP000397656"/>
    </source>
</evidence>
<proteinExistence type="predicted"/>
<protein>
    <submittedName>
        <fullName evidence="1">Uncharacterized protein</fullName>
    </submittedName>
</protein>
<evidence type="ECO:0000313" key="1">
    <source>
        <dbReference type="EMBL" id="QOT78523.1"/>
    </source>
</evidence>
<sequence>MQVKAYHIAILTMCLLCHVSVARAADNAASLHDRYESSVQQLNHSPFRRRLYLESIESASMLKGDIYSVLDHPFAVVDGALHNGPEAPANWCDVLILHLNIKYCHAAIGGNGTILEVNLGKKVEQELVDTYRLQFHYRAIPSPTTEYFGVELRADNGPLSTKDYLIVLEAIPVEGNRTFLHLTYSYSYGLAGRIAMRTYLATIGSGKVGFTAIGKVASTGDSKYVGGIRGLIERNTMRYYLAIDAYLSALSSPPGKQLERRLTNWFNATEQYPRQLHEIERPAYMQMKFKEYQRQLAAG</sequence>